<dbReference type="Proteomes" id="UP001219630">
    <property type="component" value="Chromosome"/>
</dbReference>
<organism evidence="2 3">
    <name type="scientific">Dickeya lacustris</name>
    <dbReference type="NCBI Taxonomy" id="2259638"/>
    <lineage>
        <taxon>Bacteria</taxon>
        <taxon>Pseudomonadati</taxon>
        <taxon>Pseudomonadota</taxon>
        <taxon>Gammaproteobacteria</taxon>
        <taxon>Enterobacterales</taxon>
        <taxon>Pectobacteriaceae</taxon>
        <taxon>Dickeya</taxon>
    </lineage>
</organism>
<dbReference type="Pfam" id="PF00534">
    <property type="entry name" value="Glycos_transf_1"/>
    <property type="match status" value="1"/>
</dbReference>
<keyword evidence="3" id="KW-1185">Reference proteome</keyword>
<dbReference type="Gene3D" id="3.40.50.2000">
    <property type="entry name" value="Glycogen Phosphorylase B"/>
    <property type="match status" value="1"/>
</dbReference>
<evidence type="ECO:0000259" key="1">
    <source>
        <dbReference type="Pfam" id="PF00534"/>
    </source>
</evidence>
<proteinExistence type="predicted"/>
<dbReference type="CDD" id="cd03801">
    <property type="entry name" value="GT4_PimA-like"/>
    <property type="match status" value="1"/>
</dbReference>
<dbReference type="EMBL" id="CP114280">
    <property type="protein sequence ID" value="WFN57591.1"/>
    <property type="molecule type" value="Genomic_DNA"/>
</dbReference>
<protein>
    <submittedName>
        <fullName evidence="2">Glycosyltransferase family 4 protein</fullName>
    </submittedName>
</protein>
<dbReference type="SUPFAM" id="SSF53756">
    <property type="entry name" value="UDP-Glycosyltransferase/glycogen phosphorylase"/>
    <property type="match status" value="1"/>
</dbReference>
<gene>
    <name evidence="2" type="ORF">O1Q98_08145</name>
</gene>
<dbReference type="InterPro" id="IPR001296">
    <property type="entry name" value="Glyco_trans_1"/>
</dbReference>
<evidence type="ECO:0000313" key="2">
    <source>
        <dbReference type="EMBL" id="WFN57591.1"/>
    </source>
</evidence>
<name>A0ABY8GC65_9GAMM</name>
<evidence type="ECO:0000313" key="3">
    <source>
        <dbReference type="Proteomes" id="UP001219630"/>
    </source>
</evidence>
<feature type="domain" description="Glycosyl transferase family 1" evidence="1">
    <location>
        <begin position="48"/>
        <end position="184"/>
    </location>
</feature>
<reference evidence="2 3" key="1">
    <citation type="submission" date="2022-12" db="EMBL/GenBank/DDBJ databases">
        <title>Complete genome sequencing of Dickeya lacustris type strain LMG30899.</title>
        <authorList>
            <person name="Dobhal S."/>
            <person name="Arizala D."/>
            <person name="Arif M."/>
        </authorList>
    </citation>
    <scope>NUCLEOTIDE SEQUENCE [LARGE SCALE GENOMIC DNA]</scope>
    <source>
        <strain evidence="2 3">LMG30899</strain>
    </source>
</reference>
<accession>A0ABY8GC65</accession>
<sequence length="243" mass="26709">MERSIHKVVYTAQKNLTPFSIDFQKKLGFVKINNALPKLAINPVDLSSLGINKSDFVICLVSRAIPEKGWAEAIDAINIANESSERKIHLLLIGEGDCYESLSKSKASSSVHFLGFRSNIRDYFSASHIGLLPSRFKGESFPLVLIDCLLAGKPIIASNVGEIADMIKSPQGDAGVLFNLNDWKIPVNELASIFVELSNASSTKYDLLKDNVPHAASKFSEEKLFESYDSIYTSTISHIGDIN</sequence>
<dbReference type="PANTHER" id="PTHR12526">
    <property type="entry name" value="GLYCOSYLTRANSFERASE"/>
    <property type="match status" value="1"/>
</dbReference>